<keyword evidence="2" id="KW-1185">Reference proteome</keyword>
<evidence type="ECO:0000313" key="2">
    <source>
        <dbReference type="Proteomes" id="UP000887458"/>
    </source>
</evidence>
<reference evidence="1 2" key="2">
    <citation type="journal article" date="2022" name="Mol. Biol. Evol.">
        <title>Comparative Genomics Reveals Insights into the Divergent Evolution of Astigmatic Mites and Household Pest Adaptations.</title>
        <authorList>
            <person name="Xiong Q."/>
            <person name="Wan A.T."/>
            <person name="Liu X."/>
            <person name="Fung C.S."/>
            <person name="Xiao X."/>
            <person name="Malainual N."/>
            <person name="Hou J."/>
            <person name="Wang L."/>
            <person name="Wang M."/>
            <person name="Yang K.Y."/>
            <person name="Cui Y."/>
            <person name="Leung E.L."/>
            <person name="Nong W."/>
            <person name="Shin S.K."/>
            <person name="Au S.W."/>
            <person name="Jeong K.Y."/>
            <person name="Chew F.T."/>
            <person name="Hui J.H."/>
            <person name="Leung T.F."/>
            <person name="Tungtrongchitr A."/>
            <person name="Zhong N."/>
            <person name="Liu Z."/>
            <person name="Tsui S.K."/>
        </authorList>
    </citation>
    <scope>NUCLEOTIDE SEQUENCE [LARGE SCALE GENOMIC DNA]</scope>
    <source>
        <strain evidence="1">Derp</strain>
    </source>
</reference>
<dbReference type="EMBL" id="NJHN03000128">
    <property type="protein sequence ID" value="KAH9412848.1"/>
    <property type="molecule type" value="Genomic_DNA"/>
</dbReference>
<reference evidence="1 2" key="1">
    <citation type="journal article" date="2018" name="J. Allergy Clin. Immunol.">
        <title>High-quality assembly of Dermatophagoides pteronyssinus genome and transcriptome reveals a wide range of novel allergens.</title>
        <authorList>
            <person name="Liu X.Y."/>
            <person name="Yang K.Y."/>
            <person name="Wang M.Q."/>
            <person name="Kwok J.S."/>
            <person name="Zeng X."/>
            <person name="Yang Z."/>
            <person name="Xiao X.J."/>
            <person name="Lau C.P."/>
            <person name="Li Y."/>
            <person name="Huang Z.M."/>
            <person name="Ba J.G."/>
            <person name="Yim A.K."/>
            <person name="Ouyang C.Y."/>
            <person name="Ngai S.M."/>
            <person name="Chan T.F."/>
            <person name="Leung E.L."/>
            <person name="Liu L."/>
            <person name="Liu Z.G."/>
            <person name="Tsui S.K."/>
        </authorList>
    </citation>
    <scope>NUCLEOTIDE SEQUENCE [LARGE SCALE GENOMIC DNA]</scope>
    <source>
        <strain evidence="1">Derp</strain>
    </source>
</reference>
<accession>A0ABQ8IR97</accession>
<proteinExistence type="predicted"/>
<dbReference type="Proteomes" id="UP000887458">
    <property type="component" value="Unassembled WGS sequence"/>
</dbReference>
<comment type="caution">
    <text evidence="1">The sequence shown here is derived from an EMBL/GenBank/DDBJ whole genome shotgun (WGS) entry which is preliminary data.</text>
</comment>
<name>A0ABQ8IR97_DERPT</name>
<evidence type="ECO:0000313" key="1">
    <source>
        <dbReference type="EMBL" id="KAH9412848.1"/>
    </source>
</evidence>
<sequence>MHRCQEKNIFLFKKIVIIIVHLRLRFGCGGSNAAKIASKEYSKNQTCVNAEHSTYLTAFNSLANFSPASIVIGFCLFLDNFSIVDASSRKSICVPTNKNGVF</sequence>
<protein>
    <submittedName>
        <fullName evidence="1">Uncharacterized protein</fullName>
    </submittedName>
</protein>
<organism evidence="1 2">
    <name type="scientific">Dermatophagoides pteronyssinus</name>
    <name type="common">European house dust mite</name>
    <dbReference type="NCBI Taxonomy" id="6956"/>
    <lineage>
        <taxon>Eukaryota</taxon>
        <taxon>Metazoa</taxon>
        <taxon>Ecdysozoa</taxon>
        <taxon>Arthropoda</taxon>
        <taxon>Chelicerata</taxon>
        <taxon>Arachnida</taxon>
        <taxon>Acari</taxon>
        <taxon>Acariformes</taxon>
        <taxon>Sarcoptiformes</taxon>
        <taxon>Astigmata</taxon>
        <taxon>Psoroptidia</taxon>
        <taxon>Analgoidea</taxon>
        <taxon>Pyroglyphidae</taxon>
        <taxon>Dermatophagoidinae</taxon>
        <taxon>Dermatophagoides</taxon>
    </lineage>
</organism>
<gene>
    <name evidence="1" type="ORF">DERP_009830</name>
</gene>